<accession>A0AAD6TNM1</accession>
<reference evidence="3" key="1">
    <citation type="submission" date="2023-03" db="EMBL/GenBank/DDBJ databases">
        <title>Massive genome expansion in bonnet fungi (Mycena s.s.) driven by repeated elements and novel gene families across ecological guilds.</title>
        <authorList>
            <consortium name="Lawrence Berkeley National Laboratory"/>
            <person name="Harder C.B."/>
            <person name="Miyauchi S."/>
            <person name="Viragh M."/>
            <person name="Kuo A."/>
            <person name="Thoen E."/>
            <person name="Andreopoulos B."/>
            <person name="Lu D."/>
            <person name="Skrede I."/>
            <person name="Drula E."/>
            <person name="Henrissat B."/>
            <person name="Morin E."/>
            <person name="Kohler A."/>
            <person name="Barry K."/>
            <person name="LaButti K."/>
            <person name="Morin E."/>
            <person name="Salamov A."/>
            <person name="Lipzen A."/>
            <person name="Mereny Z."/>
            <person name="Hegedus B."/>
            <person name="Baldrian P."/>
            <person name="Stursova M."/>
            <person name="Weitz H."/>
            <person name="Taylor A."/>
            <person name="Grigoriev I.V."/>
            <person name="Nagy L.G."/>
            <person name="Martin F."/>
            <person name="Kauserud H."/>
        </authorList>
    </citation>
    <scope>NUCLEOTIDE SEQUENCE</scope>
    <source>
        <strain evidence="3">CBHHK200</strain>
    </source>
</reference>
<dbReference type="CDD" id="cd11655">
    <property type="entry name" value="rap1_myb-like"/>
    <property type="match status" value="1"/>
</dbReference>
<dbReference type="Gene3D" id="1.10.10.60">
    <property type="entry name" value="Homeodomain-like"/>
    <property type="match status" value="1"/>
</dbReference>
<feature type="region of interest" description="Disordered" evidence="1">
    <location>
        <begin position="567"/>
        <end position="622"/>
    </location>
</feature>
<name>A0AAD6TNM1_9AGAR</name>
<dbReference type="EMBL" id="JARJCM010000002">
    <property type="protein sequence ID" value="KAJ7047127.1"/>
    <property type="molecule type" value="Genomic_DNA"/>
</dbReference>
<feature type="compositionally biased region" description="Polar residues" evidence="1">
    <location>
        <begin position="317"/>
        <end position="329"/>
    </location>
</feature>
<sequence>MQEEEEEFNDQLFVNEHGEPLKFYLHTSIKQPGARAALETKIEVHGGETVPTDAGSHVILVNPNHPSGDRDGIRHAYKTHSDPQLRRVYVEGMKWVDNCISNGKCTHYYIQKGMGGAVGYKARTSFTEEDDEHLAYYLAILIPYKSDGGRTGNNIYKLLMKNTDNLPLEYDWALRHTWQSWRQRYKTKQEWFDARITELAERIKPAPHQRYHLSRNAVHRSARREEEEEEEEEVEVEEEEDQIEDEDEDEYVSATAQKRRISGPGSAQPAAKRIRIDPPVAQDKRHSSSKGKEKENAPPDDLENVYPDEDDGDGGSLFSSPHHPTQATLVGTAPSEIVAQETLVEPAVSEPPQPTPRPKRSAARPINPRSVPPMPTPRSTRARSETLEPYVDDVQAIGRKNRQKGKQKALEPVEEGLEDIVSRHSISREPEGTAETQEVEAFLTAHSGISDGGNIVEEDEGVEEVEMPPPRDIRRPARPSSPLETDDGQTDTALRRNRQVSFSPVAPSATEILRNLGRPRLSRAPENVAAYSSRRDVFESTSSRRGSSVQIPTIDFQNNLFYTPGARRGTTVSRSDSDSSASLFPMGGTRARSVKDKIKKQEKHTPYSPPTGTRAGDIVNTR</sequence>
<dbReference type="Proteomes" id="UP001218188">
    <property type="component" value="Unassembled WGS sequence"/>
</dbReference>
<dbReference type="SUPFAM" id="SSF46689">
    <property type="entry name" value="Homeodomain-like"/>
    <property type="match status" value="1"/>
</dbReference>
<comment type="caution">
    <text evidence="3">The sequence shown here is derived from an EMBL/GenBank/DDBJ whole genome shotgun (WGS) entry which is preliminary data.</text>
</comment>
<evidence type="ECO:0000313" key="4">
    <source>
        <dbReference type="Proteomes" id="UP001218188"/>
    </source>
</evidence>
<feature type="compositionally biased region" description="Basic residues" evidence="1">
    <location>
        <begin position="210"/>
        <end position="222"/>
    </location>
</feature>
<feature type="compositionally biased region" description="Basic and acidic residues" evidence="1">
    <location>
        <begin position="420"/>
        <end position="431"/>
    </location>
</feature>
<feature type="compositionally biased region" description="Acidic residues" evidence="1">
    <location>
        <begin position="298"/>
        <end position="313"/>
    </location>
</feature>
<evidence type="ECO:0000259" key="2">
    <source>
        <dbReference type="Pfam" id="PF08914"/>
    </source>
</evidence>
<gene>
    <name evidence="3" type="ORF">C8F04DRAFT_1062785</name>
</gene>
<evidence type="ECO:0000256" key="1">
    <source>
        <dbReference type="SAM" id="MobiDB-lite"/>
    </source>
</evidence>
<evidence type="ECO:0000313" key="3">
    <source>
        <dbReference type="EMBL" id="KAJ7047127.1"/>
    </source>
</evidence>
<dbReference type="InterPro" id="IPR015010">
    <property type="entry name" value="TERF2IP_Myb"/>
</dbReference>
<feature type="region of interest" description="Disordered" evidence="1">
    <location>
        <begin position="210"/>
        <end position="506"/>
    </location>
</feature>
<keyword evidence="4" id="KW-1185">Reference proteome</keyword>
<feature type="compositionally biased region" description="Basic and acidic residues" evidence="1">
    <location>
        <begin position="282"/>
        <end position="297"/>
    </location>
</feature>
<feature type="compositionally biased region" description="Acidic residues" evidence="1">
    <location>
        <begin position="226"/>
        <end position="251"/>
    </location>
</feature>
<dbReference type="AlphaFoldDB" id="A0AAD6TNM1"/>
<proteinExistence type="predicted"/>
<organism evidence="3 4">
    <name type="scientific">Mycena alexandri</name>
    <dbReference type="NCBI Taxonomy" id="1745969"/>
    <lineage>
        <taxon>Eukaryota</taxon>
        <taxon>Fungi</taxon>
        <taxon>Dikarya</taxon>
        <taxon>Basidiomycota</taxon>
        <taxon>Agaricomycotina</taxon>
        <taxon>Agaricomycetes</taxon>
        <taxon>Agaricomycetidae</taxon>
        <taxon>Agaricales</taxon>
        <taxon>Marasmiineae</taxon>
        <taxon>Mycenaceae</taxon>
        <taxon>Mycena</taxon>
    </lineage>
</organism>
<protein>
    <recommendedName>
        <fullName evidence="2">TERF2-interacting telomeric protein 1 Myb domain-containing protein</fullName>
    </recommendedName>
</protein>
<dbReference type="Pfam" id="PF08914">
    <property type="entry name" value="Myb_Rap1"/>
    <property type="match status" value="1"/>
</dbReference>
<feature type="domain" description="TERF2-interacting telomeric protein 1 Myb" evidence="2">
    <location>
        <begin position="126"/>
        <end position="187"/>
    </location>
</feature>
<feature type="compositionally biased region" description="Acidic residues" evidence="1">
    <location>
        <begin position="456"/>
        <end position="466"/>
    </location>
</feature>
<dbReference type="InterPro" id="IPR009057">
    <property type="entry name" value="Homeodomain-like_sf"/>
</dbReference>